<feature type="compositionally biased region" description="Low complexity" evidence="1">
    <location>
        <begin position="76"/>
        <end position="88"/>
    </location>
</feature>
<accession>A0A161LM67</accession>
<organism evidence="3 4">
    <name type="scientific">Planomonospora sphaerica</name>
    <dbReference type="NCBI Taxonomy" id="161355"/>
    <lineage>
        <taxon>Bacteria</taxon>
        <taxon>Bacillati</taxon>
        <taxon>Actinomycetota</taxon>
        <taxon>Actinomycetes</taxon>
        <taxon>Streptosporangiales</taxon>
        <taxon>Streptosporangiaceae</taxon>
        <taxon>Planomonospora</taxon>
    </lineage>
</organism>
<comment type="caution">
    <text evidence="3">The sequence shown here is derived from an EMBL/GenBank/DDBJ whole genome shotgun (WGS) entry which is preliminary data.</text>
</comment>
<evidence type="ECO:0000256" key="2">
    <source>
        <dbReference type="SAM" id="Phobius"/>
    </source>
</evidence>
<reference evidence="4" key="2">
    <citation type="submission" date="2016-04" db="EMBL/GenBank/DDBJ databases">
        <title>Planomonospora sphaerica JCM9374 whole genome shotgun sequence.</title>
        <authorList>
            <person name="Suzuki T."/>
            <person name="Dohra H."/>
            <person name="Kodani S."/>
        </authorList>
    </citation>
    <scope>NUCLEOTIDE SEQUENCE [LARGE SCALE GENOMIC DNA]</scope>
    <source>
        <strain evidence="4">JCM 9374</strain>
    </source>
</reference>
<feature type="region of interest" description="Disordered" evidence="1">
    <location>
        <begin position="67"/>
        <end position="96"/>
    </location>
</feature>
<dbReference type="Proteomes" id="UP000077701">
    <property type="component" value="Unassembled WGS sequence"/>
</dbReference>
<dbReference type="SUPFAM" id="SSF69304">
    <property type="entry name" value="Tricorn protease N-terminal domain"/>
    <property type="match status" value="1"/>
</dbReference>
<dbReference type="RefSeq" id="WP_068902109.1">
    <property type="nucleotide sequence ID" value="NZ_BDCX01000016.1"/>
</dbReference>
<dbReference type="STRING" id="161355.PS9374_05797"/>
<evidence type="ECO:0000256" key="1">
    <source>
        <dbReference type="SAM" id="MobiDB-lite"/>
    </source>
</evidence>
<keyword evidence="4" id="KW-1185">Reference proteome</keyword>
<sequence>MSDGLEENLHAALRRAAERAPRAPGALSSQVAARSRRRRARAHALFAAAAVVVVAGGTGLAVRGAGGDTAPPVLSPSPASTAGTASGTPSPPAVPEPVEEVWPQAVWKIPARLPGGGKFQPRAFVDDRTVLLETWESFEKANALHAYDLDTGDVRKVADIRTPKGVFASGYSVGEGRIVWQTIEEGDGDESKGTRVTKFWSVPVEGGEPAAVTTDRPVVGRGDRLTVTGGKLAFSLFEGGVFTVPLGGGTVEPVPGADRHHILLWPWVGTPGEYTPDGEPSFEELLNAETGETSRATVRPGERNVRCGVTVCAGDRGDGTSFHRSRDGSQELDLPSGVFAEPALDRFYAAHLPGSPGGQYLYDRLTGRSGDLGLRPNARGESIAITLSPGVNDGRLVAYPLKGKYVIIDLERLAEGS</sequence>
<proteinExistence type="predicted"/>
<evidence type="ECO:0000313" key="4">
    <source>
        <dbReference type="Proteomes" id="UP000077701"/>
    </source>
</evidence>
<keyword evidence="2" id="KW-0472">Membrane</keyword>
<protein>
    <submittedName>
        <fullName evidence="3">Uncharacterized protein</fullName>
    </submittedName>
</protein>
<gene>
    <name evidence="3" type="ORF">PS9374_05797</name>
</gene>
<name>A0A161LM67_9ACTN</name>
<dbReference type="OrthoDB" id="5189326at2"/>
<dbReference type="AlphaFoldDB" id="A0A161LM67"/>
<evidence type="ECO:0000313" key="3">
    <source>
        <dbReference type="EMBL" id="GAT70117.1"/>
    </source>
</evidence>
<keyword evidence="2" id="KW-1133">Transmembrane helix</keyword>
<dbReference type="EMBL" id="BDCX01000016">
    <property type="protein sequence ID" value="GAT70117.1"/>
    <property type="molecule type" value="Genomic_DNA"/>
</dbReference>
<reference evidence="3 4" key="1">
    <citation type="journal article" date="2016" name="Genome Announc.">
        <title>Draft Genome Sequence of Planomonospora sphaerica JCM9374, a Rare Actinomycete.</title>
        <authorList>
            <person name="Dohra H."/>
            <person name="Suzuki T."/>
            <person name="Inoue Y."/>
            <person name="Kodani S."/>
        </authorList>
    </citation>
    <scope>NUCLEOTIDE SEQUENCE [LARGE SCALE GENOMIC DNA]</scope>
    <source>
        <strain evidence="3 4">JCM 9374</strain>
    </source>
</reference>
<feature type="transmembrane region" description="Helical" evidence="2">
    <location>
        <begin position="44"/>
        <end position="62"/>
    </location>
</feature>
<keyword evidence="2" id="KW-0812">Transmembrane</keyword>